<proteinExistence type="predicted"/>
<protein>
    <recommendedName>
        <fullName evidence="3">Terminase</fullName>
    </recommendedName>
</protein>
<dbReference type="RefSeq" id="WP_160825797.1">
    <property type="nucleotide sequence ID" value="NZ_JBHSXE010000001.1"/>
</dbReference>
<evidence type="ECO:0000313" key="1">
    <source>
        <dbReference type="EMBL" id="MFC6885301.1"/>
    </source>
</evidence>
<organism evidence="1 2">
    <name type="scientific">Actinomadura yumaensis</name>
    <dbReference type="NCBI Taxonomy" id="111807"/>
    <lineage>
        <taxon>Bacteria</taxon>
        <taxon>Bacillati</taxon>
        <taxon>Actinomycetota</taxon>
        <taxon>Actinomycetes</taxon>
        <taxon>Streptosporangiales</taxon>
        <taxon>Thermomonosporaceae</taxon>
        <taxon>Actinomadura</taxon>
    </lineage>
</organism>
<evidence type="ECO:0000313" key="2">
    <source>
        <dbReference type="Proteomes" id="UP001596380"/>
    </source>
</evidence>
<dbReference type="EMBL" id="JBHSXS010000036">
    <property type="protein sequence ID" value="MFC6885301.1"/>
    <property type="molecule type" value="Genomic_DNA"/>
</dbReference>
<keyword evidence="2" id="KW-1185">Reference proteome</keyword>
<reference evidence="2" key="1">
    <citation type="journal article" date="2019" name="Int. J. Syst. Evol. Microbiol.">
        <title>The Global Catalogue of Microorganisms (GCM) 10K type strain sequencing project: providing services to taxonomists for standard genome sequencing and annotation.</title>
        <authorList>
            <consortium name="The Broad Institute Genomics Platform"/>
            <consortium name="The Broad Institute Genome Sequencing Center for Infectious Disease"/>
            <person name="Wu L."/>
            <person name="Ma J."/>
        </authorList>
    </citation>
    <scope>NUCLEOTIDE SEQUENCE [LARGE SCALE GENOMIC DNA]</scope>
    <source>
        <strain evidence="2">JCM 3369</strain>
    </source>
</reference>
<gene>
    <name evidence="1" type="ORF">ACFQKB_36470</name>
</gene>
<dbReference type="Proteomes" id="UP001596380">
    <property type="component" value="Unassembled WGS sequence"/>
</dbReference>
<accession>A0ABW2CU23</accession>
<comment type="caution">
    <text evidence="1">The sequence shown here is derived from an EMBL/GenBank/DDBJ whole genome shotgun (WGS) entry which is preliminary data.</text>
</comment>
<sequence length="551" mass="60435">MPWRGPQYPGELPTLGWYVLDWMEEYLVVPDGPAEGEPLVLTREQAQFVLQLYVVDPRFTGPAIQGRALVNARRVRRAILSRPKGWGKSPLLAALCLVEMLGDVVLDGWDSDGEPVGRPWSSLGFKAKTQVVATSEAQTKYTWEPLLEMAGGEDLVNEYDVVPMETFVAVPRGRAEYVTSSATTQEGFRPVFSVLDQTESWTPTVRGPTLAAAIRRNLGKVNGCSVEAPNSFTPGAKSVAESSFKAAKARTRSRDSGILLDHREAPPDTDPADPESLLAGLAFAYGDSADRAGGWVNLRRLVAEYWDPDTDPQDARQYYLNQVTHSADAWLSQPEVAAIAAPGTVVADGERITLGFDGSRKRDRSVTDATALVGCRLSDGHLFEIAIWEQPLGPEGATWQVPVVEVLAAVDSAFERWDVVGFFADPAKWEGHVTDWEAKYGPRLQVKSMRDHPIEWWMTGGRSVKIVRATLRLHTAIVDREITFCGSHLLTKHLIQARRRESAQGIQIAKAHPTSPDKIDGVIAAILATEARAEAVARGLLEDESLGGYTF</sequence>
<evidence type="ECO:0008006" key="3">
    <source>
        <dbReference type="Google" id="ProtNLM"/>
    </source>
</evidence>
<name>A0ABW2CU23_9ACTN</name>